<dbReference type="AlphaFoldDB" id="A0A2G8SGT0"/>
<organism evidence="2 3">
    <name type="scientific">Ganoderma sinense ZZ0214-1</name>
    <dbReference type="NCBI Taxonomy" id="1077348"/>
    <lineage>
        <taxon>Eukaryota</taxon>
        <taxon>Fungi</taxon>
        <taxon>Dikarya</taxon>
        <taxon>Basidiomycota</taxon>
        <taxon>Agaricomycotina</taxon>
        <taxon>Agaricomycetes</taxon>
        <taxon>Polyporales</taxon>
        <taxon>Polyporaceae</taxon>
        <taxon>Ganoderma</taxon>
    </lineage>
</organism>
<name>A0A2G8SGT0_9APHY</name>
<protein>
    <submittedName>
        <fullName evidence="2">Uncharacterized protein</fullName>
    </submittedName>
</protein>
<gene>
    <name evidence="2" type="ORF">GSI_05098</name>
</gene>
<dbReference type="Proteomes" id="UP000230002">
    <property type="component" value="Unassembled WGS sequence"/>
</dbReference>
<reference evidence="2 3" key="1">
    <citation type="journal article" date="2015" name="Sci. Rep.">
        <title>Chromosome-level genome map provides insights into diverse defense mechanisms in the medicinal fungus Ganoderma sinense.</title>
        <authorList>
            <person name="Zhu Y."/>
            <person name="Xu J."/>
            <person name="Sun C."/>
            <person name="Zhou S."/>
            <person name="Xu H."/>
            <person name="Nelson D.R."/>
            <person name="Qian J."/>
            <person name="Song J."/>
            <person name="Luo H."/>
            <person name="Xiang L."/>
            <person name="Li Y."/>
            <person name="Xu Z."/>
            <person name="Ji A."/>
            <person name="Wang L."/>
            <person name="Lu S."/>
            <person name="Hayward A."/>
            <person name="Sun W."/>
            <person name="Li X."/>
            <person name="Schwartz D.C."/>
            <person name="Wang Y."/>
            <person name="Chen S."/>
        </authorList>
    </citation>
    <scope>NUCLEOTIDE SEQUENCE [LARGE SCALE GENOMIC DNA]</scope>
    <source>
        <strain evidence="2 3">ZZ0214-1</strain>
    </source>
</reference>
<dbReference type="EMBL" id="AYKW01000009">
    <property type="protein sequence ID" value="PIL32980.1"/>
    <property type="molecule type" value="Genomic_DNA"/>
</dbReference>
<proteinExistence type="predicted"/>
<evidence type="ECO:0000256" key="1">
    <source>
        <dbReference type="SAM" id="MobiDB-lite"/>
    </source>
</evidence>
<dbReference type="OrthoDB" id="2757906at2759"/>
<feature type="region of interest" description="Disordered" evidence="1">
    <location>
        <begin position="449"/>
        <end position="476"/>
    </location>
</feature>
<comment type="caution">
    <text evidence="2">The sequence shown here is derived from an EMBL/GenBank/DDBJ whole genome shotgun (WGS) entry which is preliminary data.</text>
</comment>
<evidence type="ECO:0000313" key="3">
    <source>
        <dbReference type="Proteomes" id="UP000230002"/>
    </source>
</evidence>
<dbReference type="SUPFAM" id="SSF52047">
    <property type="entry name" value="RNI-like"/>
    <property type="match status" value="1"/>
</dbReference>
<keyword evidence="3" id="KW-1185">Reference proteome</keyword>
<feature type="compositionally biased region" description="Acidic residues" evidence="1">
    <location>
        <begin position="467"/>
        <end position="476"/>
    </location>
</feature>
<accession>A0A2G8SGT0</accession>
<sequence length="476" mass="53907">MDEPFEVDVGSDMEESTQSTLHIPTELCESIIDMLYSGNASDTFEDMSTLRSCSLVCRSWRVRAQRMLFYKVQLSDGVSLRRLSAILDTGQHLRGYVHEVVLVGHFLQTTASILPLFPVVFSGKLPNLYQLDIGSLQESDMAWFLSSFTGISHILLYSTTFRSFSEFARMLHGLPNLENLACSFVRWLTPGGSYPGTDITSEPEWLPDGRTLPPFAPKLRRLWFRGIATYGADKLVRTRGPHLTWLSLGVPLPANSDEPAHGQDMSTVVSSSIAEGKIDLSSCSGLRTLDISLTPEFSKDPERSLDEFRSILTSWKPRHPKPFLELKPFGHTRFTRETFTEILYALGPVVDTWLRTVEELSLDVPADGDPSRDTLHGVKYQLAVEIHDWEAEREWWSDHIASCFPTWLRLGRLHMDFSTRKWTSGCGNAKTVNINDLDLTALNKQWEWKAEEEEEEEASTSQSQPEPELDTSLDLR</sequence>
<dbReference type="STRING" id="1077348.A0A2G8SGT0"/>
<evidence type="ECO:0000313" key="2">
    <source>
        <dbReference type="EMBL" id="PIL32980.1"/>
    </source>
</evidence>